<gene>
    <name evidence="3" type="ORF">B0T19DRAFT_2370</name>
</gene>
<sequence length="403" mass="41003">MSATVLVGQAPINLGPLTTTFVPPPACTVAVGAGSGGLLEGLLGAPADNIAYLGQTCFRGKPIEATTCWPSTSSGASSLSGSLGAWGFYSPGLLCPTGYATACSAIGGSGGKSDWPVQFKLQDGETAVGCCPSGYGCANINGQVCTMVATSTTVPTVTCDGTKSGDVAFQTIPDAKASITAFSLLAPMIQINWQSSDKPQTTPAESPSASETGTVAVPVTTSSTSANSTKTTRTIQSPSISGTQSIDTGAASGVATLETAEPQPSTETATNSIAATSTSDAESPSSSSTAAEQKDAAQESAGIAMSTKVGLGITGGVVAAVALASALIFFWRRRKNQQEEQELDRLYGMKHSSDGELATHEEIPGWYRGQMPMTPRTPAVDPYRGGGASDLAPPSPYYRPYRP</sequence>
<keyword evidence="4" id="KW-1185">Reference proteome</keyword>
<evidence type="ECO:0000313" key="4">
    <source>
        <dbReference type="Proteomes" id="UP001286456"/>
    </source>
</evidence>
<keyword evidence="2" id="KW-0472">Membrane</keyword>
<feature type="region of interest" description="Disordered" evidence="1">
    <location>
        <begin position="365"/>
        <end position="403"/>
    </location>
</feature>
<feature type="compositionally biased region" description="Low complexity" evidence="1">
    <location>
        <begin position="212"/>
        <end position="234"/>
    </location>
</feature>
<feature type="compositionally biased region" description="Pro residues" evidence="1">
    <location>
        <begin position="393"/>
        <end position="403"/>
    </location>
</feature>
<protein>
    <submittedName>
        <fullName evidence="3">Uncharacterized protein</fullName>
    </submittedName>
</protein>
<feature type="transmembrane region" description="Helical" evidence="2">
    <location>
        <begin position="309"/>
        <end position="331"/>
    </location>
</feature>
<name>A0AAE0J1G1_9PEZI</name>
<evidence type="ECO:0000256" key="1">
    <source>
        <dbReference type="SAM" id="MobiDB-lite"/>
    </source>
</evidence>
<accession>A0AAE0J1G1</accession>
<keyword evidence="2" id="KW-1133">Transmembrane helix</keyword>
<proteinExistence type="predicted"/>
<evidence type="ECO:0000313" key="3">
    <source>
        <dbReference type="EMBL" id="KAK3335182.1"/>
    </source>
</evidence>
<feature type="compositionally biased region" description="Polar residues" evidence="1">
    <location>
        <begin position="235"/>
        <end position="247"/>
    </location>
</feature>
<feature type="region of interest" description="Disordered" evidence="1">
    <location>
        <begin position="196"/>
        <end position="295"/>
    </location>
</feature>
<dbReference type="AlphaFoldDB" id="A0AAE0J1G1"/>
<keyword evidence="2" id="KW-0812">Transmembrane</keyword>
<feature type="compositionally biased region" description="Polar residues" evidence="1">
    <location>
        <begin position="196"/>
        <end position="211"/>
    </location>
</feature>
<dbReference type="EMBL" id="JAUEPO010000001">
    <property type="protein sequence ID" value="KAK3335182.1"/>
    <property type="molecule type" value="Genomic_DNA"/>
</dbReference>
<reference evidence="3" key="1">
    <citation type="journal article" date="2023" name="Mol. Phylogenet. Evol.">
        <title>Genome-scale phylogeny and comparative genomics of the fungal order Sordariales.</title>
        <authorList>
            <person name="Hensen N."/>
            <person name="Bonometti L."/>
            <person name="Westerberg I."/>
            <person name="Brannstrom I.O."/>
            <person name="Guillou S."/>
            <person name="Cros-Aarteil S."/>
            <person name="Calhoun S."/>
            <person name="Haridas S."/>
            <person name="Kuo A."/>
            <person name="Mondo S."/>
            <person name="Pangilinan J."/>
            <person name="Riley R."/>
            <person name="LaButti K."/>
            <person name="Andreopoulos B."/>
            <person name="Lipzen A."/>
            <person name="Chen C."/>
            <person name="Yan M."/>
            <person name="Daum C."/>
            <person name="Ng V."/>
            <person name="Clum A."/>
            <person name="Steindorff A."/>
            <person name="Ohm R.A."/>
            <person name="Martin F."/>
            <person name="Silar P."/>
            <person name="Natvig D.O."/>
            <person name="Lalanne C."/>
            <person name="Gautier V."/>
            <person name="Ament-Velasquez S.L."/>
            <person name="Kruys A."/>
            <person name="Hutchinson M.I."/>
            <person name="Powell A.J."/>
            <person name="Barry K."/>
            <person name="Miller A.N."/>
            <person name="Grigoriev I.V."/>
            <person name="Debuchy R."/>
            <person name="Gladieux P."/>
            <person name="Hiltunen Thoren M."/>
            <person name="Johannesson H."/>
        </authorList>
    </citation>
    <scope>NUCLEOTIDE SEQUENCE</scope>
    <source>
        <strain evidence="3">SMH4131-1</strain>
    </source>
</reference>
<reference evidence="3" key="2">
    <citation type="submission" date="2023-06" db="EMBL/GenBank/DDBJ databases">
        <authorList>
            <consortium name="Lawrence Berkeley National Laboratory"/>
            <person name="Haridas S."/>
            <person name="Hensen N."/>
            <person name="Bonometti L."/>
            <person name="Westerberg I."/>
            <person name="Brannstrom I.O."/>
            <person name="Guillou S."/>
            <person name="Cros-Aarteil S."/>
            <person name="Calhoun S."/>
            <person name="Kuo A."/>
            <person name="Mondo S."/>
            <person name="Pangilinan J."/>
            <person name="Riley R."/>
            <person name="Labutti K."/>
            <person name="Andreopoulos B."/>
            <person name="Lipzen A."/>
            <person name="Chen C."/>
            <person name="Yanf M."/>
            <person name="Daum C."/>
            <person name="Ng V."/>
            <person name="Clum A."/>
            <person name="Steindorff A."/>
            <person name="Ohm R."/>
            <person name="Martin F."/>
            <person name="Silar P."/>
            <person name="Natvig D."/>
            <person name="Lalanne C."/>
            <person name="Gautier V."/>
            <person name="Ament-Velasquez S.L."/>
            <person name="Kruys A."/>
            <person name="Hutchinson M.I."/>
            <person name="Powell A.J."/>
            <person name="Barry K."/>
            <person name="Miller A.N."/>
            <person name="Grigoriev I.V."/>
            <person name="Debuchy R."/>
            <person name="Gladieux P."/>
            <person name="Thoren M.H."/>
            <person name="Johannesson H."/>
        </authorList>
    </citation>
    <scope>NUCLEOTIDE SEQUENCE</scope>
    <source>
        <strain evidence="3">SMH4131-1</strain>
    </source>
</reference>
<organism evidence="3 4">
    <name type="scientific">Cercophora scortea</name>
    <dbReference type="NCBI Taxonomy" id="314031"/>
    <lineage>
        <taxon>Eukaryota</taxon>
        <taxon>Fungi</taxon>
        <taxon>Dikarya</taxon>
        <taxon>Ascomycota</taxon>
        <taxon>Pezizomycotina</taxon>
        <taxon>Sordariomycetes</taxon>
        <taxon>Sordariomycetidae</taxon>
        <taxon>Sordariales</taxon>
        <taxon>Lasiosphaeriaceae</taxon>
        <taxon>Cercophora</taxon>
    </lineage>
</organism>
<dbReference type="Proteomes" id="UP001286456">
    <property type="component" value="Unassembled WGS sequence"/>
</dbReference>
<feature type="compositionally biased region" description="Low complexity" evidence="1">
    <location>
        <begin position="265"/>
        <end position="291"/>
    </location>
</feature>
<evidence type="ECO:0000256" key="2">
    <source>
        <dbReference type="SAM" id="Phobius"/>
    </source>
</evidence>
<comment type="caution">
    <text evidence="3">The sequence shown here is derived from an EMBL/GenBank/DDBJ whole genome shotgun (WGS) entry which is preliminary data.</text>
</comment>